<accession>A0A1L7WP38</accession>
<keyword evidence="3" id="KW-1185">Reference proteome</keyword>
<dbReference type="OrthoDB" id="8922241at2759"/>
<feature type="region of interest" description="Disordered" evidence="1">
    <location>
        <begin position="1"/>
        <end position="100"/>
    </location>
</feature>
<dbReference type="AlphaFoldDB" id="A0A1L7WP38"/>
<evidence type="ECO:0000256" key="1">
    <source>
        <dbReference type="SAM" id="MobiDB-lite"/>
    </source>
</evidence>
<sequence>METAQSFTARRSAASNLPAFQLPPPDHLSQHKYQPAYALNTSQPTPAIVSSVLTPPPSLQSGLSPWGAASVNSQSSGSSAGGPPYQPMGYWPTPGNNGSYTYSQPPPMPPTFAQGQLNYNNMGRPLYSPSMNYSNRNTNSPASGEGLPLPPDDITLPLFPTSMSSRQAQSLPQFTPQQKMAQQQQQALSQAPPQGPLHAPNNYGELPPPTPTNYYGQGSPPAMAGPIMSNFHSPGNQMALVGGKNMPIHYTEWARQYMTITCSNISKTTDHSNATNATDLSIETTT</sequence>
<feature type="region of interest" description="Disordered" evidence="1">
    <location>
        <begin position="165"/>
        <end position="221"/>
    </location>
</feature>
<dbReference type="Proteomes" id="UP000184330">
    <property type="component" value="Unassembled WGS sequence"/>
</dbReference>
<feature type="compositionally biased region" description="Polar residues" evidence="1">
    <location>
        <begin position="1"/>
        <end position="15"/>
    </location>
</feature>
<proteinExistence type="predicted"/>
<protein>
    <submittedName>
        <fullName evidence="2">Uncharacterized protein</fullName>
    </submittedName>
</protein>
<name>A0A1L7WP38_9HELO</name>
<organism evidence="2 3">
    <name type="scientific">Phialocephala subalpina</name>
    <dbReference type="NCBI Taxonomy" id="576137"/>
    <lineage>
        <taxon>Eukaryota</taxon>
        <taxon>Fungi</taxon>
        <taxon>Dikarya</taxon>
        <taxon>Ascomycota</taxon>
        <taxon>Pezizomycotina</taxon>
        <taxon>Leotiomycetes</taxon>
        <taxon>Helotiales</taxon>
        <taxon>Mollisiaceae</taxon>
        <taxon>Phialocephala</taxon>
        <taxon>Phialocephala fortinii species complex</taxon>
    </lineage>
</organism>
<evidence type="ECO:0000313" key="2">
    <source>
        <dbReference type="EMBL" id="CZR54527.1"/>
    </source>
</evidence>
<evidence type="ECO:0000313" key="3">
    <source>
        <dbReference type="Proteomes" id="UP000184330"/>
    </source>
</evidence>
<feature type="compositionally biased region" description="Low complexity" evidence="1">
    <location>
        <begin position="172"/>
        <end position="192"/>
    </location>
</feature>
<dbReference type="STRING" id="576137.A0A1L7WP38"/>
<reference evidence="2 3" key="1">
    <citation type="submission" date="2016-03" db="EMBL/GenBank/DDBJ databases">
        <authorList>
            <person name="Ploux O."/>
        </authorList>
    </citation>
    <scope>NUCLEOTIDE SEQUENCE [LARGE SCALE GENOMIC DNA]</scope>
    <source>
        <strain evidence="2 3">UAMH 11012</strain>
    </source>
</reference>
<gene>
    <name evidence="2" type="ORF">PAC_04411</name>
</gene>
<feature type="compositionally biased region" description="Low complexity" evidence="1">
    <location>
        <begin position="67"/>
        <end position="82"/>
    </location>
</feature>
<dbReference type="EMBL" id="FJOG01000005">
    <property type="protein sequence ID" value="CZR54527.1"/>
    <property type="molecule type" value="Genomic_DNA"/>
</dbReference>